<dbReference type="Pfam" id="PF00072">
    <property type="entry name" value="Response_reg"/>
    <property type="match status" value="1"/>
</dbReference>
<evidence type="ECO:0000256" key="2">
    <source>
        <dbReference type="PROSITE-ProRule" id="PRU00169"/>
    </source>
</evidence>
<comment type="caution">
    <text evidence="4">The sequence shown here is derived from an EMBL/GenBank/DDBJ whole genome shotgun (WGS) entry which is preliminary data.</text>
</comment>
<dbReference type="PANTHER" id="PTHR44591">
    <property type="entry name" value="STRESS RESPONSE REGULATOR PROTEIN 1"/>
    <property type="match status" value="1"/>
</dbReference>
<reference evidence="4" key="2">
    <citation type="journal article" date="2021" name="Microbiome">
        <title>Successional dynamics and alternative stable states in a saline activated sludge microbial community over 9 years.</title>
        <authorList>
            <person name="Wang Y."/>
            <person name="Ye J."/>
            <person name="Ju F."/>
            <person name="Liu L."/>
            <person name="Boyd J.A."/>
            <person name="Deng Y."/>
            <person name="Parks D.H."/>
            <person name="Jiang X."/>
            <person name="Yin X."/>
            <person name="Woodcroft B.J."/>
            <person name="Tyson G.W."/>
            <person name="Hugenholtz P."/>
            <person name="Polz M.F."/>
            <person name="Zhang T."/>
        </authorList>
    </citation>
    <scope>NUCLEOTIDE SEQUENCE</scope>
    <source>
        <strain evidence="4">HKST-UBA02</strain>
    </source>
</reference>
<feature type="modified residue" description="4-aspartylphosphate" evidence="2">
    <location>
        <position position="66"/>
    </location>
</feature>
<keyword evidence="1 2" id="KW-0597">Phosphoprotein</keyword>
<organism evidence="4 5">
    <name type="scientific">Eiseniibacteriota bacterium</name>
    <dbReference type="NCBI Taxonomy" id="2212470"/>
    <lineage>
        <taxon>Bacteria</taxon>
        <taxon>Candidatus Eiseniibacteriota</taxon>
    </lineage>
</organism>
<protein>
    <submittedName>
        <fullName evidence="4">Response regulator</fullName>
    </submittedName>
</protein>
<name>A0A956NL51_UNCEI</name>
<dbReference type="PROSITE" id="PS50110">
    <property type="entry name" value="RESPONSE_REGULATORY"/>
    <property type="match status" value="1"/>
</dbReference>
<evidence type="ECO:0000256" key="1">
    <source>
        <dbReference type="ARBA" id="ARBA00022553"/>
    </source>
</evidence>
<sequence length="151" mass="16444">MPPLPSNLQHARESVPTILVVDDQPAFRSVLREQLEADGYRVREAGDGAEAIRILSRGEIDVAVVDIFMPEVDGIDLLRAMRKERLSTKVIAMSGGGEVLPGGPLLELACHMGAVTALSKPFDLEQLSDWVSHCLEIGSRRHRQDAGHGGR</sequence>
<evidence type="ECO:0000259" key="3">
    <source>
        <dbReference type="PROSITE" id="PS50110"/>
    </source>
</evidence>
<accession>A0A956NL51</accession>
<gene>
    <name evidence="4" type="ORF">KDA27_25295</name>
</gene>
<dbReference type="Proteomes" id="UP000739538">
    <property type="component" value="Unassembled WGS sequence"/>
</dbReference>
<evidence type="ECO:0000313" key="4">
    <source>
        <dbReference type="EMBL" id="MCA9759134.1"/>
    </source>
</evidence>
<dbReference type="SUPFAM" id="SSF52172">
    <property type="entry name" value="CheY-like"/>
    <property type="match status" value="1"/>
</dbReference>
<dbReference type="GO" id="GO:0000160">
    <property type="term" value="P:phosphorelay signal transduction system"/>
    <property type="evidence" value="ECO:0007669"/>
    <property type="project" value="InterPro"/>
</dbReference>
<evidence type="ECO:0000313" key="5">
    <source>
        <dbReference type="Proteomes" id="UP000739538"/>
    </source>
</evidence>
<dbReference type="SMART" id="SM00448">
    <property type="entry name" value="REC"/>
    <property type="match status" value="1"/>
</dbReference>
<dbReference type="PANTHER" id="PTHR44591:SF3">
    <property type="entry name" value="RESPONSE REGULATORY DOMAIN-CONTAINING PROTEIN"/>
    <property type="match status" value="1"/>
</dbReference>
<dbReference type="InterPro" id="IPR050595">
    <property type="entry name" value="Bact_response_regulator"/>
</dbReference>
<dbReference type="CDD" id="cd00156">
    <property type="entry name" value="REC"/>
    <property type="match status" value="1"/>
</dbReference>
<feature type="domain" description="Response regulatory" evidence="3">
    <location>
        <begin position="17"/>
        <end position="135"/>
    </location>
</feature>
<dbReference type="Gene3D" id="3.40.50.2300">
    <property type="match status" value="1"/>
</dbReference>
<proteinExistence type="predicted"/>
<dbReference type="AlphaFoldDB" id="A0A956NL51"/>
<reference evidence="4" key="1">
    <citation type="submission" date="2020-04" db="EMBL/GenBank/DDBJ databases">
        <authorList>
            <person name="Zhang T."/>
        </authorList>
    </citation>
    <scope>NUCLEOTIDE SEQUENCE</scope>
    <source>
        <strain evidence="4">HKST-UBA02</strain>
    </source>
</reference>
<dbReference type="InterPro" id="IPR011006">
    <property type="entry name" value="CheY-like_superfamily"/>
</dbReference>
<dbReference type="InterPro" id="IPR001789">
    <property type="entry name" value="Sig_transdc_resp-reg_receiver"/>
</dbReference>
<dbReference type="EMBL" id="JAGQHS010000270">
    <property type="protein sequence ID" value="MCA9759134.1"/>
    <property type="molecule type" value="Genomic_DNA"/>
</dbReference>